<keyword evidence="5" id="KW-0472">Membrane</keyword>
<accession>A0ABV1CRW9</accession>
<dbReference type="PANTHER" id="PTHR43649">
    <property type="entry name" value="ARABINOSE-BINDING PROTEIN-RELATED"/>
    <property type="match status" value="1"/>
</dbReference>
<organism evidence="7 8">
    <name type="scientific">Blautia acetigignens</name>
    <dbReference type="NCBI Taxonomy" id="2981783"/>
    <lineage>
        <taxon>Bacteria</taxon>
        <taxon>Bacillati</taxon>
        <taxon>Bacillota</taxon>
        <taxon>Clostridia</taxon>
        <taxon>Lachnospirales</taxon>
        <taxon>Lachnospiraceae</taxon>
        <taxon>Blautia</taxon>
    </lineage>
</organism>
<comment type="caution">
    <text evidence="7">The sequence shown here is derived from an EMBL/GenBank/DDBJ whole genome shotgun (WGS) entry which is preliminary data.</text>
</comment>
<evidence type="ECO:0000313" key="7">
    <source>
        <dbReference type="EMBL" id="MEQ2414478.1"/>
    </source>
</evidence>
<dbReference type="PROSITE" id="PS51257">
    <property type="entry name" value="PROKAR_LIPOPROTEIN"/>
    <property type="match status" value="1"/>
</dbReference>
<protein>
    <submittedName>
        <fullName evidence="7">Extracellular solute-binding protein</fullName>
    </submittedName>
</protein>
<dbReference type="Gene3D" id="3.40.190.10">
    <property type="entry name" value="Periplasmic binding protein-like II"/>
    <property type="match status" value="1"/>
</dbReference>
<evidence type="ECO:0000256" key="6">
    <source>
        <dbReference type="SAM" id="SignalP"/>
    </source>
</evidence>
<sequence length="536" mass="60033">MMTKKHKFPGKKLLVLALAAVLAAGLSGCHGAKEQSAFSIPEEFDTSKNYEITFWAKNDTNKTQTEIYKKAISDFEALYPNITVDLRLYTDYGKIYNDVITNIATETTPNVCITYPDHIATYLTGNDTVVPLDDLMADESYGLGGSKLEFDSVKSNEIIPQFLEECSFAGHYYALPFMRSTEVCYVNKTYVEKLGYTLPETLTWDFVWEVSEKAMDQNADGTYKINGQNVLIPFIDKSTDNMMIEMLKQKNAGYSTDSGEIQLFNDTTTDLLYTIADHVKTGAFSTFKISSYPANFLNAGQCIFAIDSTAGATWMGTHAPLVDISSDALVDFETEVMTIPQFDPENPQMISQGPSVCVFNKKDSQEVLASWLFTQYLLTNEVQTAYSETEGYVPVTSKAQESDQYQDYLSREGEDNSTYYDVKIKASKTLLENVDHTFVTPVFNGSASLRDAAGQLIENVTKSVRRKQEIDADYIDQLYSDVTSLYHLDQISASETSGKADLGPLPVESKILLVSLGAVWFFILLYLLREKRKSRK</sequence>
<comment type="similarity">
    <text evidence="2">Belongs to the bacterial solute-binding protein 1 family.</text>
</comment>
<reference evidence="7 8" key="1">
    <citation type="submission" date="2024-04" db="EMBL/GenBank/DDBJ databases">
        <title>Human intestinal bacterial collection.</title>
        <authorList>
            <person name="Pauvert C."/>
            <person name="Hitch T.C.A."/>
            <person name="Clavel T."/>
        </authorList>
    </citation>
    <scope>NUCLEOTIDE SEQUENCE [LARGE SCALE GENOMIC DNA]</scope>
    <source>
        <strain evidence="7 8">CLA-AA-H161</strain>
    </source>
</reference>
<keyword evidence="4 6" id="KW-0732">Signal</keyword>
<keyword evidence="5" id="KW-1133">Transmembrane helix</keyword>
<name>A0ABV1CRW9_9FIRM</name>
<gene>
    <name evidence="7" type="ORF">AAAX94_15815</name>
</gene>
<proteinExistence type="inferred from homology"/>
<feature type="transmembrane region" description="Helical" evidence="5">
    <location>
        <begin position="511"/>
        <end position="528"/>
    </location>
</feature>
<evidence type="ECO:0000256" key="4">
    <source>
        <dbReference type="ARBA" id="ARBA00022729"/>
    </source>
</evidence>
<dbReference type="InterPro" id="IPR006059">
    <property type="entry name" value="SBP"/>
</dbReference>
<dbReference type="SUPFAM" id="SSF53850">
    <property type="entry name" value="Periplasmic binding protein-like II"/>
    <property type="match status" value="1"/>
</dbReference>
<evidence type="ECO:0000256" key="5">
    <source>
        <dbReference type="SAM" id="Phobius"/>
    </source>
</evidence>
<keyword evidence="3" id="KW-0813">Transport</keyword>
<feature type="chain" id="PRO_5046042683" evidence="6">
    <location>
        <begin position="33"/>
        <end position="536"/>
    </location>
</feature>
<dbReference type="InterPro" id="IPR050490">
    <property type="entry name" value="Bact_solute-bd_prot1"/>
</dbReference>
<dbReference type="EMBL" id="JBBNFW010000190">
    <property type="protein sequence ID" value="MEQ2414478.1"/>
    <property type="molecule type" value="Genomic_DNA"/>
</dbReference>
<keyword evidence="8" id="KW-1185">Reference proteome</keyword>
<evidence type="ECO:0000256" key="1">
    <source>
        <dbReference type="ARBA" id="ARBA00004196"/>
    </source>
</evidence>
<dbReference type="Pfam" id="PF13416">
    <property type="entry name" value="SBP_bac_8"/>
    <property type="match status" value="1"/>
</dbReference>
<comment type="subcellular location">
    <subcellularLocation>
        <location evidence="1">Cell envelope</location>
    </subcellularLocation>
</comment>
<feature type="signal peptide" evidence="6">
    <location>
        <begin position="1"/>
        <end position="32"/>
    </location>
</feature>
<keyword evidence="5" id="KW-0812">Transmembrane</keyword>
<dbReference type="PANTHER" id="PTHR43649:SF31">
    <property type="entry name" value="SN-GLYCEROL-3-PHOSPHATE-BINDING PERIPLASMIC PROTEIN UGPB"/>
    <property type="match status" value="1"/>
</dbReference>
<dbReference type="RefSeq" id="WP_349084561.1">
    <property type="nucleotide sequence ID" value="NZ_JBBNFW010000190.1"/>
</dbReference>
<dbReference type="Proteomes" id="UP001470752">
    <property type="component" value="Unassembled WGS sequence"/>
</dbReference>
<evidence type="ECO:0000313" key="8">
    <source>
        <dbReference type="Proteomes" id="UP001470752"/>
    </source>
</evidence>
<evidence type="ECO:0000256" key="2">
    <source>
        <dbReference type="ARBA" id="ARBA00008520"/>
    </source>
</evidence>
<evidence type="ECO:0000256" key="3">
    <source>
        <dbReference type="ARBA" id="ARBA00022448"/>
    </source>
</evidence>